<accession>A0A6J0UAT6</accession>
<dbReference type="Pfam" id="PF10639">
    <property type="entry name" value="TMEM234"/>
    <property type="match status" value="1"/>
</dbReference>
<feature type="transmembrane region" description="Helical" evidence="6">
    <location>
        <begin position="131"/>
        <end position="154"/>
    </location>
</feature>
<name>A0A6J0UAT6_9SAUR</name>
<evidence type="ECO:0000256" key="2">
    <source>
        <dbReference type="ARBA" id="ARBA00022692"/>
    </source>
</evidence>
<dbReference type="PANTHER" id="PTHR28668:SF1">
    <property type="entry name" value="TRANSMEMBRANE PROTEIN 234"/>
    <property type="match status" value="1"/>
</dbReference>
<feature type="compositionally biased region" description="Low complexity" evidence="5">
    <location>
        <begin position="54"/>
        <end position="65"/>
    </location>
</feature>
<sequence>MAAGGREENEEEEEHHQEDPLPPGDRKGRGGGAGKKGEGAAPREAPSGFRATRSAPSWPSSSLSMESLVLGPSRPRRAASFHVLCLCVCERERERERQRPAPLPTGYAQGATGSWRGASQTALSLPPPSRYSLWSVAMASLGELAALVLVAVLWGGTNPFLKQGTEGLEKVKRGTQSLQLLAEIKFLCLNYKYVVPFVLNQCGSLVYYLTLASTDLTLAVPLCNSLALIFTLATGKLLGENIGGARAAVGMLLTTLGVGLCIAGSGGEEP</sequence>
<organism evidence="7 8">
    <name type="scientific">Pogona vitticeps</name>
    <name type="common">central bearded dragon</name>
    <dbReference type="NCBI Taxonomy" id="103695"/>
    <lineage>
        <taxon>Eukaryota</taxon>
        <taxon>Metazoa</taxon>
        <taxon>Chordata</taxon>
        <taxon>Craniata</taxon>
        <taxon>Vertebrata</taxon>
        <taxon>Euteleostomi</taxon>
        <taxon>Lepidosauria</taxon>
        <taxon>Squamata</taxon>
        <taxon>Bifurcata</taxon>
        <taxon>Unidentata</taxon>
        <taxon>Episquamata</taxon>
        <taxon>Toxicofera</taxon>
        <taxon>Iguania</taxon>
        <taxon>Acrodonta</taxon>
        <taxon>Agamidae</taxon>
        <taxon>Amphibolurinae</taxon>
        <taxon>Pogona</taxon>
    </lineage>
</organism>
<keyword evidence="2 6" id="KW-0812">Transmembrane</keyword>
<evidence type="ECO:0000256" key="4">
    <source>
        <dbReference type="ARBA" id="ARBA00023136"/>
    </source>
</evidence>
<keyword evidence="4 6" id="KW-0472">Membrane</keyword>
<dbReference type="AlphaFoldDB" id="A0A6J0UAT6"/>
<dbReference type="PANTHER" id="PTHR28668">
    <property type="entry name" value="TRANSMEMBRANE PROTEIN 234"/>
    <property type="match status" value="1"/>
</dbReference>
<evidence type="ECO:0000313" key="8">
    <source>
        <dbReference type="RefSeq" id="XP_020656275.2"/>
    </source>
</evidence>
<dbReference type="GeneID" id="110082771"/>
<evidence type="ECO:0000256" key="1">
    <source>
        <dbReference type="ARBA" id="ARBA00004141"/>
    </source>
</evidence>
<keyword evidence="3 6" id="KW-1133">Transmembrane helix</keyword>
<feature type="compositionally biased region" description="Basic and acidic residues" evidence="5">
    <location>
        <begin position="14"/>
        <end position="28"/>
    </location>
</feature>
<feature type="transmembrane region" description="Helical" evidence="6">
    <location>
        <begin position="247"/>
        <end position="267"/>
    </location>
</feature>
<evidence type="ECO:0000313" key="7">
    <source>
        <dbReference type="Proteomes" id="UP001652642"/>
    </source>
</evidence>
<comment type="subcellular location">
    <subcellularLocation>
        <location evidence="1">Membrane</location>
        <topology evidence="1">Multi-pass membrane protein</topology>
    </subcellularLocation>
</comment>
<dbReference type="GO" id="GO:0016020">
    <property type="term" value="C:membrane"/>
    <property type="evidence" value="ECO:0007669"/>
    <property type="project" value="UniProtKB-SubCell"/>
</dbReference>
<dbReference type="RefSeq" id="XP_020656275.2">
    <property type="nucleotide sequence ID" value="XM_020800616.2"/>
</dbReference>
<feature type="region of interest" description="Disordered" evidence="5">
    <location>
        <begin position="1"/>
        <end position="65"/>
    </location>
</feature>
<feature type="transmembrane region" description="Helical" evidence="6">
    <location>
        <begin position="216"/>
        <end position="235"/>
    </location>
</feature>
<evidence type="ECO:0000256" key="6">
    <source>
        <dbReference type="SAM" id="Phobius"/>
    </source>
</evidence>
<dbReference type="CTD" id="56063"/>
<dbReference type="Proteomes" id="UP001652642">
    <property type="component" value="Chromosome 9"/>
</dbReference>
<proteinExistence type="predicted"/>
<dbReference type="InterPro" id="IPR018908">
    <property type="entry name" value="TMEM234"/>
</dbReference>
<protein>
    <submittedName>
        <fullName evidence="8">Transmembrane protein 234</fullName>
    </submittedName>
</protein>
<reference evidence="8" key="1">
    <citation type="submission" date="2025-08" db="UniProtKB">
        <authorList>
            <consortium name="RefSeq"/>
        </authorList>
    </citation>
    <scope>IDENTIFICATION</scope>
</reference>
<evidence type="ECO:0000256" key="5">
    <source>
        <dbReference type="SAM" id="MobiDB-lite"/>
    </source>
</evidence>
<keyword evidence="7" id="KW-1185">Reference proteome</keyword>
<gene>
    <name evidence="8" type="primary">TMEM234</name>
</gene>
<evidence type="ECO:0000256" key="3">
    <source>
        <dbReference type="ARBA" id="ARBA00022989"/>
    </source>
</evidence>